<dbReference type="RefSeq" id="WP_406831633.1">
    <property type="nucleotide sequence ID" value="NZ_CP157483.1"/>
</dbReference>
<dbReference type="SUPFAM" id="SSF46689">
    <property type="entry name" value="Homeodomain-like"/>
    <property type="match status" value="1"/>
</dbReference>
<accession>A0AAU7JV98</accession>
<dbReference type="PANTHER" id="PTHR30055:SF230">
    <property type="entry name" value="TRANSCRIPTIONAL REGULATORY PROTEIN (PROBABLY TETR-FAMILY)-RELATED"/>
    <property type="match status" value="1"/>
</dbReference>
<dbReference type="Pfam" id="PF16859">
    <property type="entry name" value="TetR_C_11"/>
    <property type="match status" value="1"/>
</dbReference>
<keyword evidence="3" id="KW-0804">Transcription</keyword>
<dbReference type="PRINTS" id="PR00455">
    <property type="entry name" value="HTHTETR"/>
</dbReference>
<evidence type="ECO:0000256" key="2">
    <source>
        <dbReference type="ARBA" id="ARBA00023125"/>
    </source>
</evidence>
<dbReference type="AlphaFoldDB" id="A0AAU7JV98"/>
<evidence type="ECO:0000256" key="3">
    <source>
        <dbReference type="ARBA" id="ARBA00023163"/>
    </source>
</evidence>
<dbReference type="PANTHER" id="PTHR30055">
    <property type="entry name" value="HTH-TYPE TRANSCRIPTIONAL REGULATOR RUTR"/>
    <property type="match status" value="1"/>
</dbReference>
<protein>
    <submittedName>
        <fullName evidence="7">TetR/AcrR family transcriptional regulator</fullName>
    </submittedName>
</protein>
<feature type="DNA-binding region" description="H-T-H motif" evidence="4">
    <location>
        <begin position="42"/>
        <end position="61"/>
    </location>
</feature>
<dbReference type="InterPro" id="IPR011075">
    <property type="entry name" value="TetR_C"/>
</dbReference>
<sequence>MTTRARHSRHRRPGRPREESTEQAITAAARQVLADKGVARMSMEHVAAKAGVAKSTLYRRWPSKVELAVHAVAVTFDDIEVGDHGSLAADMRSGIEEAASLLRDPSTGGAYAALLAESARDPEGVGRQVRESLSTRLHALVATSVSRAIDRGEIAPEMVDVDLLADVVVGSVMHRSLVTGVPDEAFVDGLIELLADVAYARLHRAARLQRVARAAGPATWAEPAAQPSG</sequence>
<dbReference type="EMBL" id="CP157483">
    <property type="protein sequence ID" value="XBO44171.1"/>
    <property type="molecule type" value="Genomic_DNA"/>
</dbReference>
<dbReference type="InterPro" id="IPR001647">
    <property type="entry name" value="HTH_TetR"/>
</dbReference>
<feature type="domain" description="HTH tetR-type" evidence="6">
    <location>
        <begin position="19"/>
        <end position="79"/>
    </location>
</feature>
<feature type="region of interest" description="Disordered" evidence="5">
    <location>
        <begin position="1"/>
        <end position="23"/>
    </location>
</feature>
<organism evidence="7">
    <name type="scientific">Pedococcus sp. KACC 23699</name>
    <dbReference type="NCBI Taxonomy" id="3149228"/>
    <lineage>
        <taxon>Bacteria</taxon>
        <taxon>Bacillati</taxon>
        <taxon>Actinomycetota</taxon>
        <taxon>Actinomycetes</taxon>
        <taxon>Micrococcales</taxon>
        <taxon>Intrasporangiaceae</taxon>
        <taxon>Pedococcus</taxon>
    </lineage>
</organism>
<dbReference type="InterPro" id="IPR009057">
    <property type="entry name" value="Homeodomain-like_sf"/>
</dbReference>
<evidence type="ECO:0000256" key="1">
    <source>
        <dbReference type="ARBA" id="ARBA00023015"/>
    </source>
</evidence>
<keyword evidence="1" id="KW-0805">Transcription regulation</keyword>
<evidence type="ECO:0000259" key="6">
    <source>
        <dbReference type="PROSITE" id="PS50977"/>
    </source>
</evidence>
<dbReference type="SUPFAM" id="SSF48498">
    <property type="entry name" value="Tetracyclin repressor-like, C-terminal domain"/>
    <property type="match status" value="1"/>
</dbReference>
<reference evidence="7" key="1">
    <citation type="submission" date="2024-05" db="EMBL/GenBank/DDBJ databases">
        <authorList>
            <person name="Kim S."/>
            <person name="Heo J."/>
            <person name="Choi H."/>
            <person name="Choi Y."/>
            <person name="Kwon S.-W."/>
            <person name="Kim Y."/>
        </authorList>
    </citation>
    <scope>NUCLEOTIDE SEQUENCE</scope>
    <source>
        <strain evidence="7">KACC 23699</strain>
    </source>
</reference>
<name>A0AAU7JV98_9MICO</name>
<feature type="compositionally biased region" description="Basic residues" evidence="5">
    <location>
        <begin position="1"/>
        <end position="14"/>
    </location>
</feature>
<dbReference type="Gene3D" id="1.10.10.60">
    <property type="entry name" value="Homeodomain-like"/>
    <property type="match status" value="1"/>
</dbReference>
<gene>
    <name evidence="7" type="ORF">ABEG17_02265</name>
</gene>
<keyword evidence="2 4" id="KW-0238">DNA-binding</keyword>
<dbReference type="PROSITE" id="PS50977">
    <property type="entry name" value="HTH_TETR_2"/>
    <property type="match status" value="1"/>
</dbReference>
<proteinExistence type="predicted"/>
<dbReference type="Gene3D" id="1.10.357.10">
    <property type="entry name" value="Tetracycline Repressor, domain 2"/>
    <property type="match status" value="1"/>
</dbReference>
<dbReference type="InterPro" id="IPR036271">
    <property type="entry name" value="Tet_transcr_reg_TetR-rel_C_sf"/>
</dbReference>
<evidence type="ECO:0000256" key="5">
    <source>
        <dbReference type="SAM" id="MobiDB-lite"/>
    </source>
</evidence>
<evidence type="ECO:0000313" key="7">
    <source>
        <dbReference type="EMBL" id="XBO44171.1"/>
    </source>
</evidence>
<dbReference type="Pfam" id="PF00440">
    <property type="entry name" value="TetR_N"/>
    <property type="match status" value="1"/>
</dbReference>
<dbReference type="GO" id="GO:0003700">
    <property type="term" value="F:DNA-binding transcription factor activity"/>
    <property type="evidence" value="ECO:0007669"/>
    <property type="project" value="TreeGrafter"/>
</dbReference>
<dbReference type="GO" id="GO:0000976">
    <property type="term" value="F:transcription cis-regulatory region binding"/>
    <property type="evidence" value="ECO:0007669"/>
    <property type="project" value="TreeGrafter"/>
</dbReference>
<evidence type="ECO:0000256" key="4">
    <source>
        <dbReference type="PROSITE-ProRule" id="PRU00335"/>
    </source>
</evidence>
<dbReference type="InterPro" id="IPR050109">
    <property type="entry name" value="HTH-type_TetR-like_transc_reg"/>
</dbReference>